<evidence type="ECO:0000313" key="1">
    <source>
        <dbReference type="EMBL" id="MBX33597.1"/>
    </source>
</evidence>
<reference evidence="1" key="1">
    <citation type="submission" date="2018-02" db="EMBL/GenBank/DDBJ databases">
        <title>Rhizophora mucronata_Transcriptome.</title>
        <authorList>
            <person name="Meera S.P."/>
            <person name="Sreeshan A."/>
            <person name="Augustine A."/>
        </authorList>
    </citation>
    <scope>NUCLEOTIDE SEQUENCE</scope>
    <source>
        <tissue evidence="1">Leaf</tissue>
    </source>
</reference>
<protein>
    <submittedName>
        <fullName evidence="1">Uncharacterized protein</fullName>
    </submittedName>
</protein>
<accession>A0A2P2MTN9</accession>
<dbReference type="AlphaFoldDB" id="A0A2P2MTN9"/>
<name>A0A2P2MTN9_RHIMU</name>
<organism evidence="1">
    <name type="scientific">Rhizophora mucronata</name>
    <name type="common">Asiatic mangrove</name>
    <dbReference type="NCBI Taxonomy" id="61149"/>
    <lineage>
        <taxon>Eukaryota</taxon>
        <taxon>Viridiplantae</taxon>
        <taxon>Streptophyta</taxon>
        <taxon>Embryophyta</taxon>
        <taxon>Tracheophyta</taxon>
        <taxon>Spermatophyta</taxon>
        <taxon>Magnoliopsida</taxon>
        <taxon>eudicotyledons</taxon>
        <taxon>Gunneridae</taxon>
        <taxon>Pentapetalae</taxon>
        <taxon>rosids</taxon>
        <taxon>fabids</taxon>
        <taxon>Malpighiales</taxon>
        <taxon>Rhizophoraceae</taxon>
        <taxon>Rhizophora</taxon>
    </lineage>
</organism>
<dbReference type="EMBL" id="GGEC01053113">
    <property type="protein sequence ID" value="MBX33597.1"/>
    <property type="molecule type" value="Transcribed_RNA"/>
</dbReference>
<proteinExistence type="predicted"/>
<sequence>MIQWGRRPVVELQALSLLSLGVQQIGYESLWVVRNKLESSECCTEEITSST</sequence>